<evidence type="ECO:0000256" key="3">
    <source>
        <dbReference type="SAM" id="SignalP"/>
    </source>
</evidence>
<dbReference type="GO" id="GO:0009279">
    <property type="term" value="C:cell outer membrane"/>
    <property type="evidence" value="ECO:0007669"/>
    <property type="project" value="UniProtKB-SubCell"/>
</dbReference>
<comment type="caution">
    <text evidence="5">The sequence shown here is derived from an EMBL/GenBank/DDBJ whole genome shotgun (WGS) entry which is preliminary data.</text>
</comment>
<organism evidence="5 6">
    <name type="scientific">Rugamonas rivuli</name>
    <dbReference type="NCBI Taxonomy" id="2743358"/>
    <lineage>
        <taxon>Bacteria</taxon>
        <taxon>Pseudomonadati</taxon>
        <taxon>Pseudomonadota</taxon>
        <taxon>Betaproteobacteria</taxon>
        <taxon>Burkholderiales</taxon>
        <taxon>Oxalobacteraceae</taxon>
        <taxon>Telluria group</taxon>
        <taxon>Rugamonas</taxon>
    </lineage>
</organism>
<comment type="subcellular location">
    <subcellularLocation>
        <location evidence="1">Cell outer membrane</location>
    </subcellularLocation>
</comment>
<feature type="chain" id="PRO_5033010473" evidence="3">
    <location>
        <begin position="23"/>
        <end position="176"/>
    </location>
</feature>
<evidence type="ECO:0000256" key="2">
    <source>
        <dbReference type="ARBA" id="ARBA00022729"/>
    </source>
</evidence>
<evidence type="ECO:0000313" key="6">
    <source>
        <dbReference type="Proteomes" id="UP000444318"/>
    </source>
</evidence>
<keyword evidence="6" id="KW-1185">Reference proteome</keyword>
<proteinExistence type="predicted"/>
<dbReference type="AlphaFoldDB" id="A0A843SSB4"/>
<dbReference type="Proteomes" id="UP000444318">
    <property type="component" value="Unassembled WGS sequence"/>
</dbReference>
<accession>A0A843SSB4</accession>
<dbReference type="RefSeq" id="WP_152810171.1">
    <property type="nucleotide sequence ID" value="NZ_WHUF01000017.1"/>
</dbReference>
<evidence type="ECO:0000256" key="1">
    <source>
        <dbReference type="ARBA" id="ARBA00004442"/>
    </source>
</evidence>
<name>A0A843SSB4_9BURK</name>
<dbReference type="Gene3D" id="2.40.160.20">
    <property type="match status" value="1"/>
</dbReference>
<dbReference type="Pfam" id="PF13505">
    <property type="entry name" value="OMP_b-brl"/>
    <property type="match status" value="1"/>
</dbReference>
<keyword evidence="2 3" id="KW-0732">Signal</keyword>
<evidence type="ECO:0000259" key="4">
    <source>
        <dbReference type="Pfam" id="PF13505"/>
    </source>
</evidence>
<dbReference type="SUPFAM" id="SSF56925">
    <property type="entry name" value="OMPA-like"/>
    <property type="match status" value="1"/>
</dbReference>
<gene>
    <name evidence="5" type="ORF">GEV01_30510</name>
</gene>
<sequence length="176" mass="18817">MRHTFLSAAALALLAASAPSFAAPGFEPGVYVGIDTARASVSSKYADNSNDISLGANTGYQFTPNFGFEVYTRSLSFNPFRGLLADAGYYPDSHYGIAALGTVPLDAHFSLYGRAGVGRTTMKSTRVAMADRTDTDPVVGLGVRYAFNRSFSLSLEGTYLSKSEVSLISFGARYQF</sequence>
<dbReference type="EMBL" id="WHUF01000017">
    <property type="protein sequence ID" value="MQA23857.1"/>
    <property type="molecule type" value="Genomic_DNA"/>
</dbReference>
<feature type="signal peptide" evidence="3">
    <location>
        <begin position="1"/>
        <end position="22"/>
    </location>
</feature>
<protein>
    <submittedName>
        <fullName evidence="5">Outer membrane beta-barrel protein</fullName>
    </submittedName>
</protein>
<reference evidence="5 6" key="1">
    <citation type="submission" date="2019-10" db="EMBL/GenBank/DDBJ databases">
        <title>Two novel species isolated from a subtropical stream in China.</title>
        <authorList>
            <person name="Lu H."/>
        </authorList>
    </citation>
    <scope>NUCLEOTIDE SEQUENCE [LARGE SCALE GENOMIC DNA]</scope>
    <source>
        <strain evidence="5 6">FT103W</strain>
    </source>
</reference>
<dbReference type="InterPro" id="IPR011250">
    <property type="entry name" value="OMP/PagP_B-barrel"/>
</dbReference>
<evidence type="ECO:0000313" key="5">
    <source>
        <dbReference type="EMBL" id="MQA23857.1"/>
    </source>
</evidence>
<feature type="domain" description="Outer membrane protein beta-barrel" evidence="4">
    <location>
        <begin position="8"/>
        <end position="176"/>
    </location>
</feature>
<dbReference type="InterPro" id="IPR027385">
    <property type="entry name" value="Beta-barrel_OMP"/>
</dbReference>